<dbReference type="Gene3D" id="1.25.40.150">
    <property type="entry name" value="V-type ATPase, subunit H, C-terminal domain"/>
    <property type="match status" value="1"/>
</dbReference>
<dbReference type="Proteomes" id="UP001333110">
    <property type="component" value="Unassembled WGS sequence"/>
</dbReference>
<evidence type="ECO:0000256" key="2">
    <source>
        <dbReference type="ARBA" id="ARBA00022448"/>
    </source>
</evidence>
<dbReference type="InterPro" id="IPR011987">
    <property type="entry name" value="ATPase_V1-cplx_hsu_C"/>
</dbReference>
<comment type="function">
    <text evidence="6">Subunit of the V1 complex of vacuolar(H+)-ATPase (V-ATPase), a multisubunit enzyme composed of a peripheral complex (V1) that hydrolyzes ATP and a membrane integral complex (V0) that translocates protons. V-ATPase is responsible for acidifying and maintaining the pH of intracellular compartments and in some cell types, is targeted to the plasma membrane, where it is responsible for acidifying the extracellular environment. Subunit H is essential for V-ATPase activity, but not for the assembly of the complex. Involved in the endocytosis mediated by clathrin-coated pits, required for the formation of endosomes.</text>
</comment>
<dbReference type="PANTHER" id="PTHR10698">
    <property type="entry name" value="V-TYPE PROTON ATPASE SUBUNIT H"/>
    <property type="match status" value="1"/>
</dbReference>
<evidence type="ECO:0000313" key="10">
    <source>
        <dbReference type="EMBL" id="KAK4828475.1"/>
    </source>
</evidence>
<dbReference type="InterPro" id="IPR000477">
    <property type="entry name" value="RT_dom"/>
</dbReference>
<organism evidence="10 11">
    <name type="scientific">Mycteria americana</name>
    <name type="common">Wood stork</name>
    <dbReference type="NCBI Taxonomy" id="33587"/>
    <lineage>
        <taxon>Eukaryota</taxon>
        <taxon>Metazoa</taxon>
        <taxon>Chordata</taxon>
        <taxon>Craniata</taxon>
        <taxon>Vertebrata</taxon>
        <taxon>Euteleostomi</taxon>
        <taxon>Archelosauria</taxon>
        <taxon>Archosauria</taxon>
        <taxon>Dinosauria</taxon>
        <taxon>Saurischia</taxon>
        <taxon>Theropoda</taxon>
        <taxon>Coelurosauria</taxon>
        <taxon>Aves</taxon>
        <taxon>Neognathae</taxon>
        <taxon>Neoaves</taxon>
        <taxon>Aequornithes</taxon>
        <taxon>Ciconiiformes</taxon>
        <taxon>Ciconiidae</taxon>
        <taxon>Mycteria</taxon>
    </lineage>
</organism>
<keyword evidence="4" id="KW-0406">Ion transport</keyword>
<dbReference type="PROSITE" id="PS50878">
    <property type="entry name" value="RT_POL"/>
    <property type="match status" value="1"/>
</dbReference>
<dbReference type="InterPro" id="IPR011989">
    <property type="entry name" value="ARM-like"/>
</dbReference>
<keyword evidence="3" id="KW-0375">Hydrogen ion transport</keyword>
<dbReference type="PANTHER" id="PTHR10698:SF0">
    <property type="entry name" value="V-TYPE PROTON ATPASE SUBUNIT H"/>
    <property type="match status" value="1"/>
</dbReference>
<gene>
    <name evidence="10" type="ORF">QYF61_026700</name>
</gene>
<evidence type="ECO:0000259" key="9">
    <source>
        <dbReference type="PROSITE" id="PS50878"/>
    </source>
</evidence>
<dbReference type="EMBL" id="JAUNZN010000002">
    <property type="protein sequence ID" value="KAK4828475.1"/>
    <property type="molecule type" value="Genomic_DNA"/>
</dbReference>
<keyword evidence="11" id="KW-1185">Reference proteome</keyword>
<dbReference type="FunFam" id="1.25.10.10:FF:000067">
    <property type="entry name" value="V-type proton ATPase subunit H"/>
    <property type="match status" value="1"/>
</dbReference>
<evidence type="ECO:0000256" key="3">
    <source>
        <dbReference type="ARBA" id="ARBA00022781"/>
    </source>
</evidence>
<dbReference type="SUPFAM" id="SSF48371">
    <property type="entry name" value="ARM repeat"/>
    <property type="match status" value="2"/>
</dbReference>
<dbReference type="Gene3D" id="1.25.10.10">
    <property type="entry name" value="Leucine-rich Repeat Variant"/>
    <property type="match status" value="2"/>
</dbReference>
<dbReference type="InterPro" id="IPR043502">
    <property type="entry name" value="DNA/RNA_pol_sf"/>
</dbReference>
<dbReference type="GO" id="GO:0000221">
    <property type="term" value="C:vacuolar proton-transporting V-type ATPase, V1 domain"/>
    <property type="evidence" value="ECO:0007669"/>
    <property type="project" value="InterPro"/>
</dbReference>
<dbReference type="Pfam" id="PF00078">
    <property type="entry name" value="RVT_1"/>
    <property type="match status" value="1"/>
</dbReference>
<dbReference type="GO" id="GO:0046961">
    <property type="term" value="F:proton-transporting ATPase activity, rotational mechanism"/>
    <property type="evidence" value="ECO:0007669"/>
    <property type="project" value="InterPro"/>
</dbReference>
<dbReference type="Pfam" id="PF11698">
    <property type="entry name" value="V-ATPase_H_C"/>
    <property type="match status" value="1"/>
</dbReference>
<dbReference type="CDD" id="cd00256">
    <property type="entry name" value="VATPase_H"/>
    <property type="match status" value="1"/>
</dbReference>
<dbReference type="InterPro" id="IPR004908">
    <property type="entry name" value="ATPase_V1-cplx_hsu"/>
</dbReference>
<dbReference type="SUPFAM" id="SSF56672">
    <property type="entry name" value="DNA/RNA polymerases"/>
    <property type="match status" value="1"/>
</dbReference>
<evidence type="ECO:0000256" key="8">
    <source>
        <dbReference type="ARBA" id="ARBA00082218"/>
    </source>
</evidence>
<evidence type="ECO:0000313" key="11">
    <source>
        <dbReference type="Proteomes" id="UP001333110"/>
    </source>
</evidence>
<evidence type="ECO:0000256" key="4">
    <source>
        <dbReference type="ARBA" id="ARBA00023065"/>
    </source>
</evidence>
<accession>A0AAN7PCB2</accession>
<evidence type="ECO:0000256" key="5">
    <source>
        <dbReference type="ARBA" id="ARBA00029434"/>
    </source>
</evidence>
<dbReference type="FunFam" id="1.25.40.150:FF:000001">
    <property type="entry name" value="V-type proton ATPase subunit H"/>
    <property type="match status" value="1"/>
</dbReference>
<reference evidence="10 11" key="1">
    <citation type="journal article" date="2023" name="J. Hered.">
        <title>Chromosome-level genome of the wood stork (Mycteria americana) provides insight into avian chromosome evolution.</title>
        <authorList>
            <person name="Flamio R. Jr."/>
            <person name="Ramstad K.M."/>
        </authorList>
    </citation>
    <scope>NUCLEOTIDE SEQUENCE [LARGE SCALE GENOMIC DNA]</scope>
    <source>
        <strain evidence="10">JAX WOST 10</strain>
    </source>
</reference>
<comment type="caution">
    <text evidence="10">The sequence shown here is derived from an EMBL/GenBank/DDBJ whole genome shotgun (WGS) entry which is preliminary data.</text>
</comment>
<comment type="similarity">
    <text evidence="1">Belongs to the V-ATPase H subunit family.</text>
</comment>
<dbReference type="Pfam" id="PF03224">
    <property type="entry name" value="V-ATPase_H_N"/>
    <property type="match status" value="2"/>
</dbReference>
<dbReference type="InterPro" id="IPR038497">
    <property type="entry name" value="ATPase_V1-cplx_hsu_C_sf"/>
</dbReference>
<evidence type="ECO:0000256" key="1">
    <source>
        <dbReference type="ARBA" id="ARBA00008613"/>
    </source>
</evidence>
<evidence type="ECO:0000256" key="6">
    <source>
        <dbReference type="ARBA" id="ARBA00058462"/>
    </source>
</evidence>
<dbReference type="CDD" id="cd01650">
    <property type="entry name" value="RT_nLTR_like"/>
    <property type="match status" value="1"/>
</dbReference>
<comment type="subcellular location">
    <subcellularLocation>
        <location evidence="5">Cytoplasmic vesicle</location>
        <location evidence="5">Clathrin-coated vesicle membrane</location>
        <topology evidence="5">Peripheral membrane protein</topology>
    </subcellularLocation>
</comment>
<dbReference type="GO" id="GO:0030665">
    <property type="term" value="C:clathrin-coated vesicle membrane"/>
    <property type="evidence" value="ECO:0007669"/>
    <property type="project" value="UniProtKB-SubCell"/>
</dbReference>
<protein>
    <recommendedName>
        <fullName evidence="7">V-type proton ATPase subunit H</fullName>
    </recommendedName>
    <alternativeName>
        <fullName evidence="8">Vacuolar proton pump subunit H</fullName>
    </alternativeName>
</protein>
<feature type="domain" description="Reverse transcriptase" evidence="9">
    <location>
        <begin position="341"/>
        <end position="596"/>
    </location>
</feature>
<dbReference type="InterPro" id="IPR016024">
    <property type="entry name" value="ARM-type_fold"/>
</dbReference>
<dbReference type="AlphaFoldDB" id="A0AAN7PCB2"/>
<keyword evidence="2" id="KW-0813">Transport</keyword>
<evidence type="ECO:0000256" key="7">
    <source>
        <dbReference type="ARBA" id="ARBA00071124"/>
    </source>
</evidence>
<dbReference type="GO" id="GO:0005765">
    <property type="term" value="C:lysosomal membrane"/>
    <property type="evidence" value="ECO:0007669"/>
    <property type="project" value="TreeGrafter"/>
</dbReference>
<sequence length="1118" mass="128589">MDIRGAVDAAVPTNIIAAKAAEVRANKVNWQSYLQGQMISGEDCEFIQRFEQKRNPEEKQELLQTEGNQCAKTFINLMTHISKEQTVQYILTMVDDMLQENHQRVCIFFDYAKRGKNTAWSYFLPMLNRQDLFTVHMEEVLKAQERAVPRCRKTSRRGRRPAWLTRELWLELRRKRRVYDLWKKGRATQEDYKGVARLCREKTRRAKAELELSLAAAIKDNKKHFFKYISSKRRAKENLQPLVDVGGNTVTKDEEKAEVLNAFFASVFISRAECSLGTQPLELEDRDGDQTGAPMIQGEMVSDLLHHLDTHKSMGPDEIHPRVLKELADVLTKPLSIIYQQSWLTGEVPADWRLANVTPIFKKGRKEDPGNYRPVSLTSVPGKLMEQIILSAITRHVENNQGIRPSQHGFRKGRSCLTNLISFYDKVTRLVDEGKSVDVVYLDFSKAFDTVSHGILLEKLAAHGLDGCTLRWVKNWLDGRAQRVVVNGVYSGWRPVTSGVPQGSVLGPVLFNIFINDLDEGIECTLSKFADDTKLCGSVDLLEGRQALQRDLDRLDRWAGVNCMRFNKAKCKVLHLGHSNPMQRYRLGEEWLESCLAEKDLGVLVDSRLNMSQQCAQAAKKANGILACIKNSVASRTREVIVPLYSALVRPHLEYCVQFWAPHYKRDIEVLERVQRRATKLVKGLEQKSYEERLRELGLFSLEKRRLRGDLIALYNYLKGGCREVGVGLFSQVTSDRTRGNGLKLRQGRFRLDIRKFFFTERVIKHWNRLPREVVESPSLEVLKGRLDEAARIIAKLAAWGRELMEGSDLNYYFNWIKTQLSSQKLRSTGGSVETGAVSTSDSSQYVQCVAGCLQLMLRVNEYRFAWVEADGVNCIMGVLSNKCGFQLQYQMIFCVWLLAFSPQMCEYLRRYNIVPVLSDILQESVKEKVTRIILAAFRNLLEKSTERETRQEYALAMIQCKVLKQLENLDQQKYDDEDISEDIKFLLDKLGESVQDLSSFDEYSSELKSGRLEWSPVHKSEKFWRENAVRLNEKNYELLKILTKLLEVSDDPQVLAVAAHDVGEYVRHYPRGKRVIEQLGGKQLVMNHMHHEDQQVRYNALLAVQKLMVHNWYVKII</sequence>
<dbReference type="PRINTS" id="PR01345">
    <property type="entry name" value="CERVTRCPTASE"/>
</dbReference>
<name>A0AAN7PCB2_MYCAM</name>
<proteinExistence type="inferred from homology"/>